<reference evidence="2 3" key="1">
    <citation type="submission" date="2023-03" db="EMBL/GenBank/DDBJ databases">
        <title>High-quality genome of Scylla paramamosain provides insights in environmental adaptation.</title>
        <authorList>
            <person name="Zhang L."/>
        </authorList>
    </citation>
    <scope>NUCLEOTIDE SEQUENCE [LARGE SCALE GENOMIC DNA]</scope>
    <source>
        <strain evidence="2">LZ_2023a</strain>
        <tissue evidence="2">Muscle</tissue>
    </source>
</reference>
<evidence type="ECO:0000313" key="2">
    <source>
        <dbReference type="EMBL" id="KAK8388945.1"/>
    </source>
</evidence>
<dbReference type="AlphaFoldDB" id="A0AAW0TMI9"/>
<dbReference type="Gene3D" id="1.25.70.10">
    <property type="entry name" value="Transcription termination factor 3, mitochondrial"/>
    <property type="match status" value="1"/>
</dbReference>
<evidence type="ECO:0000256" key="1">
    <source>
        <dbReference type="SAM" id="MobiDB-lite"/>
    </source>
</evidence>
<name>A0AAW0TMI9_SCYPA</name>
<feature type="region of interest" description="Disordered" evidence="1">
    <location>
        <begin position="300"/>
        <end position="324"/>
    </location>
</feature>
<protein>
    <submittedName>
        <fullName evidence="2">Uncharacterized protein</fullName>
    </submittedName>
</protein>
<keyword evidence="3" id="KW-1185">Reference proteome</keyword>
<dbReference type="Proteomes" id="UP001487740">
    <property type="component" value="Unassembled WGS sequence"/>
</dbReference>
<organism evidence="2 3">
    <name type="scientific">Scylla paramamosain</name>
    <name type="common">Mud crab</name>
    <dbReference type="NCBI Taxonomy" id="85552"/>
    <lineage>
        <taxon>Eukaryota</taxon>
        <taxon>Metazoa</taxon>
        <taxon>Ecdysozoa</taxon>
        <taxon>Arthropoda</taxon>
        <taxon>Crustacea</taxon>
        <taxon>Multicrustacea</taxon>
        <taxon>Malacostraca</taxon>
        <taxon>Eumalacostraca</taxon>
        <taxon>Eucarida</taxon>
        <taxon>Decapoda</taxon>
        <taxon>Pleocyemata</taxon>
        <taxon>Brachyura</taxon>
        <taxon>Eubrachyura</taxon>
        <taxon>Portunoidea</taxon>
        <taxon>Portunidae</taxon>
        <taxon>Portuninae</taxon>
        <taxon>Scylla</taxon>
    </lineage>
</organism>
<proteinExistence type="predicted"/>
<dbReference type="EMBL" id="JARAKH010000028">
    <property type="protein sequence ID" value="KAK8388946.1"/>
    <property type="molecule type" value="Genomic_DNA"/>
</dbReference>
<dbReference type="EMBL" id="JARAKH010000028">
    <property type="protein sequence ID" value="KAK8388949.1"/>
    <property type="molecule type" value="Genomic_DNA"/>
</dbReference>
<gene>
    <name evidence="2" type="ORF">O3P69_020721</name>
</gene>
<evidence type="ECO:0000313" key="3">
    <source>
        <dbReference type="Proteomes" id="UP001487740"/>
    </source>
</evidence>
<accession>A0AAW0TMI9</accession>
<dbReference type="InterPro" id="IPR038538">
    <property type="entry name" value="MTERF_sf"/>
</dbReference>
<comment type="caution">
    <text evidence="2">The sequence shown here is derived from an EMBL/GenBank/DDBJ whole genome shotgun (WGS) entry which is preliminary data.</text>
</comment>
<feature type="compositionally biased region" description="Basic and acidic residues" evidence="1">
    <location>
        <begin position="300"/>
        <end position="309"/>
    </location>
</feature>
<dbReference type="EMBL" id="JARAKH010000028">
    <property type="protein sequence ID" value="KAK8388948.1"/>
    <property type="molecule type" value="Genomic_DNA"/>
</dbReference>
<dbReference type="EMBL" id="JARAKH010000028">
    <property type="protein sequence ID" value="KAK8388945.1"/>
    <property type="molecule type" value="Genomic_DNA"/>
</dbReference>
<sequence length="324" mass="37015">MLPPLLPITSRLTSFVHGRGKQFCSVASTEQNDTSLVDVEARVSVVVNDLCMRGITQYRKAQVTCLYQLLLDLGIKAETIEAQLLEMPHLLSHSHKAWTNTCESMVESGIPSLRILQSIALHPELLKVKVSLLQDKLLLYRQMNIGKLNGLSLVTKYPVLLLLDPSHLKRRLLSLDAMFPPASLKNLVHNNPNVLLDSWEDIMAKIMYIHKEMGLEQPQIAAARCLKLPLLHIKTRHLFLFRAGLYKTPNLYKDKQSHRRNPSLNDILDTSDKRFTNRVARLTEQEYGVFKAIMAAEEQDGKNYDQDSRDGEEEERALSYKKYQ</sequence>